<dbReference type="EMBL" id="UINC01013109">
    <property type="protein sequence ID" value="SVA56839.1"/>
    <property type="molecule type" value="Genomic_DNA"/>
</dbReference>
<organism evidence="1">
    <name type="scientific">marine metagenome</name>
    <dbReference type="NCBI Taxonomy" id="408172"/>
    <lineage>
        <taxon>unclassified sequences</taxon>
        <taxon>metagenomes</taxon>
        <taxon>ecological metagenomes</taxon>
    </lineage>
</organism>
<protein>
    <submittedName>
        <fullName evidence="1">Uncharacterized protein</fullName>
    </submittedName>
</protein>
<gene>
    <name evidence="1" type="ORF">METZ01_LOCUS109693</name>
</gene>
<accession>A0A381WWC2</accession>
<reference evidence="1" key="1">
    <citation type="submission" date="2018-05" db="EMBL/GenBank/DDBJ databases">
        <authorList>
            <person name="Lanie J.A."/>
            <person name="Ng W.-L."/>
            <person name="Kazmierczak K.M."/>
            <person name="Andrzejewski T.M."/>
            <person name="Davidsen T.M."/>
            <person name="Wayne K.J."/>
            <person name="Tettelin H."/>
            <person name="Glass J.I."/>
            <person name="Rusch D."/>
            <person name="Podicherti R."/>
            <person name="Tsui H.-C.T."/>
            <person name="Winkler M.E."/>
        </authorList>
    </citation>
    <scope>NUCLEOTIDE SEQUENCE</scope>
</reference>
<dbReference type="AlphaFoldDB" id="A0A381WWC2"/>
<sequence length="27" mass="3134">MRPFASDLHSYVPIRLTALIFMDVNIL</sequence>
<evidence type="ECO:0000313" key="1">
    <source>
        <dbReference type="EMBL" id="SVA56839.1"/>
    </source>
</evidence>
<name>A0A381WWC2_9ZZZZ</name>
<proteinExistence type="predicted"/>